<keyword evidence="3" id="KW-0378">Hydrolase</keyword>
<gene>
    <name evidence="3" type="ORF">DMO24_11900</name>
    <name evidence="2" type="ORF">FHX36_002202</name>
</gene>
<keyword evidence="3" id="KW-0255">Endonuclease</keyword>
<evidence type="ECO:0000313" key="4">
    <source>
        <dbReference type="Proteomes" id="UP000247602"/>
    </source>
</evidence>
<sequence length="400" mass="42519">MSELRSVLDALAGDDLGELADGEVLERVALLVAVVNQATAELTRTVRHADVRQAAEHDGLKSMRSWLIGHARLAPAEASQVVRSGRALEQFPALAAGFADGGVTADQVDVVARTVGPGEVARAEQQGIDLAPFDQAWTAIAVEAPHDVLKTAVQAFAAALDPDGPEPDPTEGRRLSIARHADGSVTGRFDLDAVGGEKVQAAIESIVQASRPKGDARTRGQQNADALVQLCDNQLAAGTLPTLRTVKPHVVVTIDADDLADTSTTGPGAAATGFGARISAARARWLACDGTVSRIVMGPDGLPLDVGRTHRVVPAHIRRAVEQRDGHCVFTGCTAPTHWCDVHHLVHWLHGGDTSLHNSALLCERHHTKVHHGFRIERDPGGRWRTWRPDGTEILIGPPL</sequence>
<evidence type="ECO:0000313" key="3">
    <source>
        <dbReference type="EMBL" id="PZA21132.1"/>
    </source>
</evidence>
<dbReference type="AlphaFoldDB" id="A0A323V8K8"/>
<keyword evidence="4" id="KW-1185">Reference proteome</keyword>
<organism evidence="3 4">
    <name type="scientific">Modestobacter versicolor</name>
    <dbReference type="NCBI Taxonomy" id="429133"/>
    <lineage>
        <taxon>Bacteria</taxon>
        <taxon>Bacillati</taxon>
        <taxon>Actinomycetota</taxon>
        <taxon>Actinomycetes</taxon>
        <taxon>Geodermatophilales</taxon>
        <taxon>Geodermatophilaceae</taxon>
        <taxon>Modestobacter</taxon>
    </lineage>
</organism>
<dbReference type="Gene3D" id="1.10.30.50">
    <property type="match status" value="1"/>
</dbReference>
<dbReference type="EMBL" id="JACIBU010000001">
    <property type="protein sequence ID" value="MBB3676467.1"/>
    <property type="molecule type" value="Genomic_DNA"/>
</dbReference>
<evidence type="ECO:0000313" key="2">
    <source>
        <dbReference type="EMBL" id="MBB3676467.1"/>
    </source>
</evidence>
<dbReference type="OrthoDB" id="5173535at2"/>
<proteinExistence type="predicted"/>
<dbReference type="InterPro" id="IPR003615">
    <property type="entry name" value="HNH_nuc"/>
</dbReference>
<name>A0A323V8K8_9ACTN</name>
<dbReference type="SMART" id="SM00507">
    <property type="entry name" value="HNHc"/>
    <property type="match status" value="1"/>
</dbReference>
<dbReference type="EMBL" id="QKNV01000113">
    <property type="protein sequence ID" value="PZA21132.1"/>
    <property type="molecule type" value="Genomic_DNA"/>
</dbReference>
<dbReference type="CDD" id="cd00085">
    <property type="entry name" value="HNHc"/>
    <property type="match status" value="1"/>
</dbReference>
<evidence type="ECO:0000259" key="1">
    <source>
        <dbReference type="SMART" id="SM00507"/>
    </source>
</evidence>
<dbReference type="RefSeq" id="WP_110552483.1">
    <property type="nucleotide sequence ID" value="NZ_JACIBU010000001.1"/>
</dbReference>
<dbReference type="Proteomes" id="UP000247602">
    <property type="component" value="Unassembled WGS sequence"/>
</dbReference>
<keyword evidence="3" id="KW-0540">Nuclease</keyword>
<comment type="caution">
    <text evidence="3">The sequence shown here is derived from an EMBL/GenBank/DDBJ whole genome shotgun (WGS) entry which is preliminary data.</text>
</comment>
<dbReference type="Proteomes" id="UP000580718">
    <property type="component" value="Unassembled WGS sequence"/>
</dbReference>
<protein>
    <submittedName>
        <fullName evidence="3">Endonuclease</fullName>
    </submittedName>
</protein>
<evidence type="ECO:0000313" key="5">
    <source>
        <dbReference type="Proteomes" id="UP000580718"/>
    </source>
</evidence>
<feature type="domain" description="HNH nuclease" evidence="1">
    <location>
        <begin position="316"/>
        <end position="368"/>
    </location>
</feature>
<dbReference type="Pfam" id="PF02720">
    <property type="entry name" value="DUF222"/>
    <property type="match status" value="1"/>
</dbReference>
<dbReference type="GO" id="GO:0004519">
    <property type="term" value="F:endonuclease activity"/>
    <property type="evidence" value="ECO:0007669"/>
    <property type="project" value="UniProtKB-KW"/>
</dbReference>
<reference evidence="3 4" key="1">
    <citation type="submission" date="2018-06" db="EMBL/GenBank/DDBJ databases">
        <title>Draft genome sequence of Modestobacter versicolor CP153-2.</title>
        <authorList>
            <person name="Gundlapally S.R."/>
        </authorList>
    </citation>
    <scope>NUCLEOTIDE SEQUENCE [LARGE SCALE GENOMIC DNA]</scope>
    <source>
        <strain evidence="3 4">CP153-2</strain>
    </source>
</reference>
<dbReference type="InterPro" id="IPR003870">
    <property type="entry name" value="DUF222"/>
</dbReference>
<reference evidence="2 5" key="2">
    <citation type="submission" date="2020-08" db="EMBL/GenBank/DDBJ databases">
        <title>Sequencing the genomes of 1000 actinobacteria strains.</title>
        <authorList>
            <person name="Klenk H.-P."/>
        </authorList>
    </citation>
    <scope>NUCLEOTIDE SEQUENCE [LARGE SCALE GENOMIC DNA]</scope>
    <source>
        <strain evidence="2 5">DSM 16678</strain>
    </source>
</reference>
<accession>A0A323V8K8</accession>